<dbReference type="AlphaFoldDB" id="B6K0K1"/>
<keyword evidence="6" id="KW-1185">Reference proteome</keyword>
<feature type="compositionally biased region" description="Low complexity" evidence="3">
    <location>
        <begin position="1"/>
        <end position="20"/>
    </location>
</feature>
<evidence type="ECO:0000313" key="6">
    <source>
        <dbReference type="Proteomes" id="UP000001744"/>
    </source>
</evidence>
<dbReference type="PANTHER" id="PTHR48112:SF22">
    <property type="entry name" value="MITOCHONDRIAL TRANSCRIPTION FACTOR A, ISOFORM B"/>
    <property type="match status" value="1"/>
</dbReference>
<name>B6K0K1_SCHJY</name>
<dbReference type="InterPro" id="IPR036910">
    <property type="entry name" value="HMG_box_dom_sf"/>
</dbReference>
<dbReference type="Gene3D" id="1.10.30.10">
    <property type="entry name" value="High mobility group box domain"/>
    <property type="match status" value="2"/>
</dbReference>
<feature type="region of interest" description="Disordered" evidence="3">
    <location>
        <begin position="96"/>
        <end position="121"/>
    </location>
</feature>
<dbReference type="GO" id="GO:0003677">
    <property type="term" value="F:DNA binding"/>
    <property type="evidence" value="ECO:0007669"/>
    <property type="project" value="UniProtKB-UniRule"/>
</dbReference>
<dbReference type="STRING" id="402676.B6K0K1"/>
<feature type="compositionally biased region" description="Basic and acidic residues" evidence="3">
    <location>
        <begin position="102"/>
        <end position="114"/>
    </location>
</feature>
<dbReference type="eggNOG" id="KOG0381">
    <property type="taxonomic scope" value="Eukaryota"/>
</dbReference>
<feature type="region of interest" description="Disordered" evidence="3">
    <location>
        <begin position="251"/>
        <end position="316"/>
    </location>
</feature>
<gene>
    <name evidence="5" type="ORF">SJAG_02557</name>
</gene>
<proteinExistence type="predicted"/>
<evidence type="ECO:0000256" key="2">
    <source>
        <dbReference type="PROSITE-ProRule" id="PRU00267"/>
    </source>
</evidence>
<organism evidence="5 6">
    <name type="scientific">Schizosaccharomyces japonicus (strain yFS275 / FY16936)</name>
    <name type="common">Fission yeast</name>
    <dbReference type="NCBI Taxonomy" id="402676"/>
    <lineage>
        <taxon>Eukaryota</taxon>
        <taxon>Fungi</taxon>
        <taxon>Dikarya</taxon>
        <taxon>Ascomycota</taxon>
        <taxon>Taphrinomycotina</taxon>
        <taxon>Schizosaccharomycetes</taxon>
        <taxon>Schizosaccharomycetales</taxon>
        <taxon>Schizosaccharomycetaceae</taxon>
        <taxon>Schizosaccharomyces</taxon>
    </lineage>
</organism>
<dbReference type="GeneID" id="7051185"/>
<evidence type="ECO:0000256" key="1">
    <source>
        <dbReference type="ARBA" id="ARBA00023125"/>
    </source>
</evidence>
<dbReference type="Pfam" id="PF00505">
    <property type="entry name" value="HMG_box"/>
    <property type="match status" value="1"/>
</dbReference>
<dbReference type="GO" id="GO:0005634">
    <property type="term" value="C:nucleus"/>
    <property type="evidence" value="ECO:0007669"/>
    <property type="project" value="UniProtKB-UniRule"/>
</dbReference>
<reference evidence="5 6" key="1">
    <citation type="journal article" date="2011" name="Science">
        <title>Comparative functional genomics of the fission yeasts.</title>
        <authorList>
            <person name="Rhind N."/>
            <person name="Chen Z."/>
            <person name="Yassour M."/>
            <person name="Thompson D.A."/>
            <person name="Haas B.J."/>
            <person name="Habib N."/>
            <person name="Wapinski I."/>
            <person name="Roy S."/>
            <person name="Lin M.F."/>
            <person name="Heiman D.I."/>
            <person name="Young S.K."/>
            <person name="Furuya K."/>
            <person name="Guo Y."/>
            <person name="Pidoux A."/>
            <person name="Chen H.M."/>
            <person name="Robbertse B."/>
            <person name="Goldberg J.M."/>
            <person name="Aoki K."/>
            <person name="Bayne E.H."/>
            <person name="Berlin A.M."/>
            <person name="Desjardins C.A."/>
            <person name="Dobbs E."/>
            <person name="Dukaj L."/>
            <person name="Fan L."/>
            <person name="FitzGerald M.G."/>
            <person name="French C."/>
            <person name="Gujja S."/>
            <person name="Hansen K."/>
            <person name="Keifenheim D."/>
            <person name="Levin J.Z."/>
            <person name="Mosher R.A."/>
            <person name="Mueller C.A."/>
            <person name="Pfiffner J."/>
            <person name="Priest M."/>
            <person name="Russ C."/>
            <person name="Smialowska A."/>
            <person name="Swoboda P."/>
            <person name="Sykes S.M."/>
            <person name="Vaughn M."/>
            <person name="Vengrova S."/>
            <person name="Yoder R."/>
            <person name="Zeng Q."/>
            <person name="Allshire R."/>
            <person name="Baulcombe D."/>
            <person name="Birren B.W."/>
            <person name="Brown W."/>
            <person name="Ekwall K."/>
            <person name="Kellis M."/>
            <person name="Leatherwood J."/>
            <person name="Levin H."/>
            <person name="Margalit H."/>
            <person name="Martienssen R."/>
            <person name="Nieduszynski C.A."/>
            <person name="Spatafora J.W."/>
            <person name="Friedman N."/>
            <person name="Dalgaard J.Z."/>
            <person name="Baumann P."/>
            <person name="Niki H."/>
            <person name="Regev A."/>
            <person name="Nusbaum C."/>
        </authorList>
    </citation>
    <scope>NUCLEOTIDE SEQUENCE [LARGE SCALE GENOMIC DNA]</scope>
    <source>
        <strain evidence="6">yFS275 / FY16936</strain>
    </source>
</reference>
<sequence length="316" mass="36312">MSETNTESQVSQQEEVVYQVPNENTVPKELGVKGEESPENAPKKTGKQKSQTRKPTNLPSRGRSAWQIFVSENVHGTTLNKDVMSDLSQKFKSLTTEEMDDLKDRSQRSREDAQNARQEIINKMTSKEIFEENLIRKERRAKGIKKNSKPIKDPSEPKKPLSSFLYFTQKLRQDPEFKQKLMGPAVYSITEFSKKAGEVWKSLSDDIKAPFIEDAATRRAQYKEEYEKWRKDTGIDQIDLRDIEKKIKKIHEELEKPTKNGEKNEADEKDDDHDDGDEEEGEEEEVDEVDTDEEEDAEADKETDGVSKKGPHNTSA</sequence>
<accession>B6K0K1</accession>
<keyword evidence="2" id="KW-0539">Nucleus</keyword>
<feature type="domain" description="HMG box" evidence="4">
    <location>
        <begin position="157"/>
        <end position="230"/>
    </location>
</feature>
<feature type="compositionally biased region" description="Basic residues" evidence="3">
    <location>
        <begin position="137"/>
        <end position="149"/>
    </location>
</feature>
<evidence type="ECO:0000313" key="5">
    <source>
        <dbReference type="EMBL" id="EEB07472.1"/>
    </source>
</evidence>
<protein>
    <submittedName>
        <fullName evidence="5">Mismatch-binding protein cmb1</fullName>
    </submittedName>
</protein>
<dbReference type="InterPro" id="IPR009071">
    <property type="entry name" value="HMG_box_dom"/>
</dbReference>
<dbReference type="JaponicusDB" id="SJAG_02557"/>
<dbReference type="VEuPathDB" id="FungiDB:SJAG_02557"/>
<dbReference type="EMBL" id="KE651166">
    <property type="protein sequence ID" value="EEB07472.1"/>
    <property type="molecule type" value="Genomic_DNA"/>
</dbReference>
<dbReference type="SUPFAM" id="SSF47095">
    <property type="entry name" value="HMG-box"/>
    <property type="match status" value="2"/>
</dbReference>
<dbReference type="OrthoDB" id="1919336at2759"/>
<keyword evidence="1 2" id="KW-0238">DNA-binding</keyword>
<dbReference type="RefSeq" id="XP_002173765.1">
    <property type="nucleotide sequence ID" value="XM_002173729.2"/>
</dbReference>
<dbReference type="PROSITE" id="PS50118">
    <property type="entry name" value="HMG_BOX_2"/>
    <property type="match status" value="1"/>
</dbReference>
<dbReference type="InterPro" id="IPR050342">
    <property type="entry name" value="HMGB"/>
</dbReference>
<evidence type="ECO:0000259" key="4">
    <source>
        <dbReference type="PROSITE" id="PS50118"/>
    </source>
</evidence>
<feature type="compositionally biased region" description="Basic and acidic residues" evidence="3">
    <location>
        <begin position="150"/>
        <end position="159"/>
    </location>
</feature>
<dbReference type="Proteomes" id="UP000001744">
    <property type="component" value="Unassembled WGS sequence"/>
</dbReference>
<dbReference type="SMART" id="SM00398">
    <property type="entry name" value="HMG"/>
    <property type="match status" value="2"/>
</dbReference>
<evidence type="ECO:0000256" key="3">
    <source>
        <dbReference type="SAM" id="MobiDB-lite"/>
    </source>
</evidence>
<feature type="DNA-binding region" description="HMG box" evidence="2">
    <location>
        <begin position="157"/>
        <end position="230"/>
    </location>
</feature>
<feature type="compositionally biased region" description="Basic and acidic residues" evidence="3">
    <location>
        <begin position="251"/>
        <end position="266"/>
    </location>
</feature>
<feature type="region of interest" description="Disordered" evidence="3">
    <location>
        <begin position="136"/>
        <end position="160"/>
    </location>
</feature>
<feature type="compositionally biased region" description="Acidic residues" evidence="3">
    <location>
        <begin position="267"/>
        <end position="299"/>
    </location>
</feature>
<feature type="region of interest" description="Disordered" evidence="3">
    <location>
        <begin position="1"/>
        <end position="66"/>
    </location>
</feature>
<dbReference type="PANTHER" id="PTHR48112">
    <property type="entry name" value="HIGH MOBILITY GROUP PROTEIN DSP1"/>
    <property type="match status" value="1"/>
</dbReference>
<dbReference type="HOGENOM" id="CLU_880433_0_0_1"/>